<evidence type="ECO:0000313" key="1">
    <source>
        <dbReference type="EMBL" id="MDQ0199131.1"/>
    </source>
</evidence>
<organism evidence="1 2">
    <name type="scientific">Neobacillus ginsengisoli</name>
    <dbReference type="NCBI Taxonomy" id="904295"/>
    <lineage>
        <taxon>Bacteria</taxon>
        <taxon>Bacillati</taxon>
        <taxon>Bacillota</taxon>
        <taxon>Bacilli</taxon>
        <taxon>Bacillales</taxon>
        <taxon>Bacillaceae</taxon>
        <taxon>Neobacillus</taxon>
    </lineage>
</organism>
<name>A0ABT9XUA3_9BACI</name>
<dbReference type="RefSeq" id="WP_307407712.1">
    <property type="nucleotide sequence ID" value="NZ_JAUSTW010000003.1"/>
</dbReference>
<dbReference type="EMBL" id="JAUSTW010000003">
    <property type="protein sequence ID" value="MDQ0199131.1"/>
    <property type="molecule type" value="Genomic_DNA"/>
</dbReference>
<sequence length="65" mass="7474">MFEKHGDRHRSWTKPLICPRVTDTIVDQGTLLKDALVYLQEVAVAYFAGIKCNFKKEFNCATKNL</sequence>
<evidence type="ECO:0000313" key="2">
    <source>
        <dbReference type="Proteomes" id="UP001224122"/>
    </source>
</evidence>
<keyword evidence="2" id="KW-1185">Reference proteome</keyword>
<dbReference type="Proteomes" id="UP001224122">
    <property type="component" value="Unassembled WGS sequence"/>
</dbReference>
<reference evidence="1 2" key="1">
    <citation type="submission" date="2023-07" db="EMBL/GenBank/DDBJ databases">
        <title>Genomic Encyclopedia of Type Strains, Phase IV (KMG-IV): sequencing the most valuable type-strain genomes for metagenomic binning, comparative biology and taxonomic classification.</title>
        <authorList>
            <person name="Goeker M."/>
        </authorList>
    </citation>
    <scope>NUCLEOTIDE SEQUENCE [LARGE SCALE GENOMIC DNA]</scope>
    <source>
        <strain evidence="1 2">DSM 27594</strain>
    </source>
</reference>
<gene>
    <name evidence="1" type="ORF">J2S10_002289</name>
</gene>
<comment type="caution">
    <text evidence="1">The sequence shown here is derived from an EMBL/GenBank/DDBJ whole genome shotgun (WGS) entry which is preliminary data.</text>
</comment>
<proteinExistence type="predicted"/>
<accession>A0ABT9XUA3</accession>
<protein>
    <submittedName>
        <fullName evidence="1">Uncharacterized protein</fullName>
    </submittedName>
</protein>